<comment type="subcellular location">
    <subcellularLocation>
        <location evidence="2">Lipid droplet</location>
    </subcellularLocation>
    <subcellularLocation>
        <location evidence="1">Membrane</location>
        <topology evidence="1">Multi-pass membrane protein</topology>
    </subcellularLocation>
</comment>
<comment type="similarity">
    <text evidence="3">Belongs to the oleosin family.</text>
</comment>
<dbReference type="Proteomes" id="UP001605036">
    <property type="component" value="Unassembled WGS sequence"/>
</dbReference>
<keyword evidence="4" id="KW-0551">Lipid droplet</keyword>
<evidence type="ECO:0000313" key="10">
    <source>
        <dbReference type="Proteomes" id="UP001605036"/>
    </source>
</evidence>
<feature type="transmembrane region" description="Helical" evidence="8">
    <location>
        <begin position="119"/>
        <end position="147"/>
    </location>
</feature>
<dbReference type="Pfam" id="PF01277">
    <property type="entry name" value="Oleosin"/>
    <property type="match status" value="1"/>
</dbReference>
<evidence type="ECO:0000256" key="2">
    <source>
        <dbReference type="ARBA" id="ARBA00004502"/>
    </source>
</evidence>
<evidence type="ECO:0000256" key="8">
    <source>
        <dbReference type="SAM" id="Phobius"/>
    </source>
</evidence>
<dbReference type="GO" id="GO:0005811">
    <property type="term" value="C:lipid droplet"/>
    <property type="evidence" value="ECO:0007669"/>
    <property type="project" value="UniProtKB-SubCell"/>
</dbReference>
<organism evidence="9 10">
    <name type="scientific">Riccia fluitans</name>
    <dbReference type="NCBI Taxonomy" id="41844"/>
    <lineage>
        <taxon>Eukaryota</taxon>
        <taxon>Viridiplantae</taxon>
        <taxon>Streptophyta</taxon>
        <taxon>Embryophyta</taxon>
        <taxon>Marchantiophyta</taxon>
        <taxon>Marchantiopsida</taxon>
        <taxon>Marchantiidae</taxon>
        <taxon>Marchantiales</taxon>
        <taxon>Ricciaceae</taxon>
        <taxon>Riccia</taxon>
    </lineage>
</organism>
<dbReference type="PANTHER" id="PTHR33203:SF24">
    <property type="entry name" value="OLEOSIN"/>
    <property type="match status" value="1"/>
</dbReference>
<dbReference type="AlphaFoldDB" id="A0ABD1YQM2"/>
<proteinExistence type="inferred from homology"/>
<name>A0ABD1YQM2_9MARC</name>
<dbReference type="InterPro" id="IPR000136">
    <property type="entry name" value="Oleosin"/>
</dbReference>
<reference evidence="9 10" key="1">
    <citation type="submission" date="2024-09" db="EMBL/GenBank/DDBJ databases">
        <title>Chromosome-scale assembly of Riccia fluitans.</title>
        <authorList>
            <person name="Paukszto L."/>
            <person name="Sawicki J."/>
            <person name="Karawczyk K."/>
            <person name="Piernik-Szablinska J."/>
            <person name="Szczecinska M."/>
            <person name="Mazdziarz M."/>
        </authorList>
    </citation>
    <scope>NUCLEOTIDE SEQUENCE [LARGE SCALE GENOMIC DNA]</scope>
    <source>
        <strain evidence="9">Rf_01</strain>
        <tissue evidence="9">Aerial parts of the thallus</tissue>
    </source>
</reference>
<keyword evidence="5 8" id="KW-0812">Transmembrane</keyword>
<keyword evidence="10" id="KW-1185">Reference proteome</keyword>
<accession>A0ABD1YQM2</accession>
<evidence type="ECO:0000256" key="7">
    <source>
        <dbReference type="ARBA" id="ARBA00023136"/>
    </source>
</evidence>
<evidence type="ECO:0000256" key="3">
    <source>
        <dbReference type="ARBA" id="ARBA00010858"/>
    </source>
</evidence>
<evidence type="ECO:0000256" key="4">
    <source>
        <dbReference type="ARBA" id="ARBA00022677"/>
    </source>
</evidence>
<evidence type="ECO:0000256" key="5">
    <source>
        <dbReference type="ARBA" id="ARBA00022692"/>
    </source>
</evidence>
<keyword evidence="7 8" id="KW-0472">Membrane</keyword>
<evidence type="ECO:0000256" key="6">
    <source>
        <dbReference type="ARBA" id="ARBA00022989"/>
    </source>
</evidence>
<gene>
    <name evidence="9" type="ORF">R1flu_004550</name>
</gene>
<evidence type="ECO:0000313" key="9">
    <source>
        <dbReference type="EMBL" id="KAL2633071.1"/>
    </source>
</evidence>
<feature type="transmembrane region" description="Helical" evidence="8">
    <location>
        <begin position="80"/>
        <end position="113"/>
    </location>
</feature>
<comment type="caution">
    <text evidence="9">The sequence shown here is derived from an EMBL/GenBank/DDBJ whole genome shotgun (WGS) entry which is preliminary data.</text>
</comment>
<dbReference type="PANTHER" id="PTHR33203">
    <property type="entry name" value="OLEOSIN"/>
    <property type="match status" value="1"/>
</dbReference>
<protein>
    <recommendedName>
        <fullName evidence="11">Oleosin</fullName>
    </recommendedName>
</protein>
<dbReference type="EMBL" id="JBHFFA010000003">
    <property type="protein sequence ID" value="KAL2633071.1"/>
    <property type="molecule type" value="Genomic_DNA"/>
</dbReference>
<evidence type="ECO:0008006" key="11">
    <source>
        <dbReference type="Google" id="ProtNLM"/>
    </source>
</evidence>
<dbReference type="GO" id="GO:0016020">
    <property type="term" value="C:membrane"/>
    <property type="evidence" value="ECO:0007669"/>
    <property type="project" value="UniProtKB-SubCell"/>
</dbReference>
<evidence type="ECO:0000256" key="1">
    <source>
        <dbReference type="ARBA" id="ARBA00004141"/>
    </source>
</evidence>
<sequence length="196" mass="21535">MLKVHLTIWISGVWFIDERGEFNVVKLLSTLSRLGRAEEIRDIVMATTESPAKKQEDTTFHRVIKHAQERAPSSCQLKTVLGWLAAGIGVLALGGFGLVGTSVTLMFVVPLLFFFSPVLVPLVIVLFVATAGTAVVLGSFLAVVSAISWMYNYYKGRDPPGADRIDAARERIICTAREFKEWASQYSSQMRAAPSA</sequence>
<keyword evidence="6 8" id="KW-1133">Transmembrane helix</keyword>